<dbReference type="PIRSF" id="PIRSF028408">
    <property type="entry name" value="UCP028408"/>
    <property type="match status" value="1"/>
</dbReference>
<feature type="domain" description="Wadjet protein JetD C-terminal" evidence="1">
    <location>
        <begin position="215"/>
        <end position="385"/>
    </location>
</feature>
<comment type="caution">
    <text evidence="3">The sequence shown here is derived from an EMBL/GenBank/DDBJ whole genome shotgun (WGS) entry which is preliminary data.</text>
</comment>
<evidence type="ECO:0000259" key="2">
    <source>
        <dbReference type="Pfam" id="PF11795"/>
    </source>
</evidence>
<feature type="domain" description="DUF3322" evidence="2">
    <location>
        <begin position="5"/>
        <end position="189"/>
    </location>
</feature>
<reference evidence="3 4" key="1">
    <citation type="submission" date="2014-06" db="EMBL/GenBank/DDBJ databases">
        <title>Whole Genome Sequences of Three Symbiotic Endozoicomonas Bacteria.</title>
        <authorList>
            <person name="Neave M.J."/>
            <person name="Apprill A."/>
            <person name="Voolstra C.R."/>
        </authorList>
    </citation>
    <scope>NUCLEOTIDE SEQUENCE [LARGE SCALE GENOMIC DNA]</scope>
    <source>
        <strain evidence="3 4">LMG 24815</strain>
    </source>
</reference>
<evidence type="ECO:0000313" key="4">
    <source>
        <dbReference type="Proteomes" id="UP000028006"/>
    </source>
</evidence>
<protein>
    <recommendedName>
        <fullName evidence="5">Wadjet protein JetD C-terminal domain-containing protein</fullName>
    </recommendedName>
</protein>
<proteinExistence type="predicted"/>
<organism evidence="3 4">
    <name type="scientific">Endozoicomonas montiporae</name>
    <dbReference type="NCBI Taxonomy" id="1027273"/>
    <lineage>
        <taxon>Bacteria</taxon>
        <taxon>Pseudomonadati</taxon>
        <taxon>Pseudomonadota</taxon>
        <taxon>Gammaproteobacteria</taxon>
        <taxon>Oceanospirillales</taxon>
        <taxon>Endozoicomonadaceae</taxon>
        <taxon>Endozoicomonas</taxon>
    </lineage>
</organism>
<dbReference type="InterPro" id="IPR024534">
    <property type="entry name" value="JetD_C"/>
</dbReference>
<dbReference type="Proteomes" id="UP000028006">
    <property type="component" value="Unassembled WGS sequence"/>
</dbReference>
<gene>
    <name evidence="3" type="ORF">GZ77_02230</name>
</gene>
<accession>A0A081NAK5</accession>
<evidence type="ECO:0000259" key="1">
    <source>
        <dbReference type="Pfam" id="PF09983"/>
    </source>
</evidence>
<sequence>MITQKELLKKAMRPWSTGGFLREWLANETVFPLEIPFKTPSGRTLTSDFGKIRDWIATLSSHSKSEKGTGYQLEYKTINHNQLGQQRLPHKIVFEDRNDWLDFIGRKTAFRQFDEIAGMTRRQLPDAMQFLSRKPLKALEYAESWHQLIKVCRYFQIRPRPDRYIRQLDIQGVDTKFIENHKGILTELLTLVLEEEDFDDSVTGLSENGFERRYGLRFDESLIRFRLLDSDQPVTDMSVPLSQFVEQPVSTVYITENKVNGLTFPAVTDAMVIFGLGYGIRSLGSVEWLKDKQITYWGDVDTHGFSILSVVRSMFPQTQSLLMDQTTLDEHKHLCVQEAESKRFNGSPDNLTQPESQLLDDLQNNRQGENLRLEQERIGYSYVMQSLR</sequence>
<evidence type="ECO:0000313" key="3">
    <source>
        <dbReference type="EMBL" id="KEQ15478.1"/>
    </source>
</evidence>
<dbReference type="eggNOG" id="COG4924">
    <property type="taxonomic scope" value="Bacteria"/>
</dbReference>
<dbReference type="Pfam" id="PF09983">
    <property type="entry name" value="JetD_C"/>
    <property type="match status" value="1"/>
</dbReference>
<keyword evidence="4" id="KW-1185">Reference proteome</keyword>
<dbReference type="InterPro" id="IPR014544">
    <property type="entry name" value="UCP028408"/>
</dbReference>
<dbReference type="EMBL" id="JOKG01000001">
    <property type="protein sequence ID" value="KEQ15478.1"/>
    <property type="molecule type" value="Genomic_DNA"/>
</dbReference>
<dbReference type="Pfam" id="PF11795">
    <property type="entry name" value="DUF3322"/>
    <property type="match status" value="1"/>
</dbReference>
<dbReference type="RefSeq" id="WP_034872756.1">
    <property type="nucleotide sequence ID" value="NZ_JOKG01000001.1"/>
</dbReference>
<dbReference type="InterPro" id="IPR024537">
    <property type="entry name" value="DUF3322"/>
</dbReference>
<name>A0A081NAK5_9GAMM</name>
<dbReference type="AlphaFoldDB" id="A0A081NAK5"/>
<evidence type="ECO:0008006" key="5">
    <source>
        <dbReference type="Google" id="ProtNLM"/>
    </source>
</evidence>